<reference evidence="4 5" key="1">
    <citation type="submission" date="2013-07" db="EMBL/GenBank/DDBJ databases">
        <title>Comparative Genomic and Metabolomic Analysis of Twelve Strains of Pseudoalteromonas luteoviolacea.</title>
        <authorList>
            <person name="Vynne N.G."/>
            <person name="Mansson M."/>
            <person name="Gram L."/>
        </authorList>
    </citation>
    <scope>NUCLEOTIDE SEQUENCE [LARGE SCALE GENOMIC DNA]</scope>
    <source>
        <strain evidence="4 5">S4060-1</strain>
    </source>
</reference>
<dbReference type="InterPro" id="IPR001789">
    <property type="entry name" value="Sig_transdc_resp-reg_receiver"/>
</dbReference>
<evidence type="ECO:0000259" key="3">
    <source>
        <dbReference type="PROSITE" id="PS50110"/>
    </source>
</evidence>
<dbReference type="SMART" id="SM00448">
    <property type="entry name" value="REC"/>
    <property type="match status" value="1"/>
</dbReference>
<comment type="caution">
    <text evidence="4">The sequence shown here is derived from an EMBL/GenBank/DDBJ whole genome shotgun (WGS) entry which is preliminary data.</text>
</comment>
<dbReference type="AlphaFoldDB" id="A0A167JK72"/>
<evidence type="ECO:0000313" key="5">
    <source>
        <dbReference type="Proteomes" id="UP000076661"/>
    </source>
</evidence>
<proteinExistence type="predicted"/>
<dbReference type="PROSITE" id="PS50110">
    <property type="entry name" value="RESPONSE_REGULATORY"/>
    <property type="match status" value="1"/>
</dbReference>
<dbReference type="PANTHER" id="PTHR44591:SF3">
    <property type="entry name" value="RESPONSE REGULATORY DOMAIN-CONTAINING PROTEIN"/>
    <property type="match status" value="1"/>
</dbReference>
<dbReference type="InterPro" id="IPR011006">
    <property type="entry name" value="CheY-like_superfamily"/>
</dbReference>
<name>A0A167JK72_9GAMM</name>
<feature type="modified residue" description="4-aspartylphosphate" evidence="2">
    <location>
        <position position="53"/>
    </location>
</feature>
<protein>
    <recommendedName>
        <fullName evidence="3">Response regulatory domain-containing protein</fullName>
    </recommendedName>
</protein>
<dbReference type="Proteomes" id="UP000076661">
    <property type="component" value="Unassembled WGS sequence"/>
</dbReference>
<dbReference type="PATRIC" id="fig|1365257.3.peg.4113"/>
<dbReference type="CDD" id="cd00156">
    <property type="entry name" value="REC"/>
    <property type="match status" value="1"/>
</dbReference>
<accession>A0A167JK72</accession>
<dbReference type="SUPFAM" id="SSF52172">
    <property type="entry name" value="CheY-like"/>
    <property type="match status" value="1"/>
</dbReference>
<dbReference type="EMBL" id="AUXX01000045">
    <property type="protein sequence ID" value="KZN61233.1"/>
    <property type="molecule type" value="Genomic_DNA"/>
</dbReference>
<keyword evidence="1 2" id="KW-0597">Phosphoprotein</keyword>
<evidence type="ECO:0000256" key="2">
    <source>
        <dbReference type="PROSITE-ProRule" id="PRU00169"/>
    </source>
</evidence>
<dbReference type="InterPro" id="IPR050595">
    <property type="entry name" value="Bact_response_regulator"/>
</dbReference>
<feature type="domain" description="Response regulatory" evidence="3">
    <location>
        <begin position="2"/>
        <end position="113"/>
    </location>
</feature>
<organism evidence="4 5">
    <name type="scientific">Pseudoalteromonas luteoviolacea S4060-1</name>
    <dbReference type="NCBI Taxonomy" id="1365257"/>
    <lineage>
        <taxon>Bacteria</taxon>
        <taxon>Pseudomonadati</taxon>
        <taxon>Pseudomonadota</taxon>
        <taxon>Gammaproteobacteria</taxon>
        <taxon>Alteromonadales</taxon>
        <taxon>Pseudoalteromonadaceae</taxon>
        <taxon>Pseudoalteromonas</taxon>
    </lineage>
</organism>
<dbReference type="Pfam" id="PF00072">
    <property type="entry name" value="Response_reg"/>
    <property type="match status" value="1"/>
</dbReference>
<sequence length="119" mass="13085">MKALVVDDSLVARAQIKKVLKEEYPDIVIDEAKCASDAIALLAQTNYDIFTIDFNMPGGTGDEVIVQAKAKCPDAKIALLTANKQLPMKDKCQEWGVKLLEKPHFKNALIDFLTCTSST</sequence>
<evidence type="ECO:0000256" key="1">
    <source>
        <dbReference type="ARBA" id="ARBA00022553"/>
    </source>
</evidence>
<dbReference type="PANTHER" id="PTHR44591">
    <property type="entry name" value="STRESS RESPONSE REGULATOR PROTEIN 1"/>
    <property type="match status" value="1"/>
</dbReference>
<gene>
    <name evidence="4" type="ORF">N478_04010</name>
</gene>
<dbReference type="GO" id="GO:0000160">
    <property type="term" value="P:phosphorelay signal transduction system"/>
    <property type="evidence" value="ECO:0007669"/>
    <property type="project" value="InterPro"/>
</dbReference>
<evidence type="ECO:0000313" key="4">
    <source>
        <dbReference type="EMBL" id="KZN61233.1"/>
    </source>
</evidence>
<dbReference type="RefSeq" id="WP_063382402.1">
    <property type="nucleotide sequence ID" value="NZ_AUXX01000045.1"/>
</dbReference>
<dbReference type="Gene3D" id="3.40.50.2300">
    <property type="match status" value="1"/>
</dbReference>